<dbReference type="EMBL" id="QXGD01000258">
    <property type="protein sequence ID" value="KAE9245705.1"/>
    <property type="molecule type" value="Genomic_DNA"/>
</dbReference>
<dbReference type="PANTHER" id="PTHR47584:SF14">
    <property type="entry name" value="L10-INTERACTING MYB DOMAIN-CONTAINING PROTEIN-LIKE"/>
    <property type="match status" value="1"/>
</dbReference>
<dbReference type="EMBL" id="QXGC01000085">
    <property type="protein sequence ID" value="KAE9250648.1"/>
    <property type="molecule type" value="Genomic_DNA"/>
</dbReference>
<organism evidence="3 9">
    <name type="scientific">Phytophthora fragariae</name>
    <dbReference type="NCBI Taxonomy" id="53985"/>
    <lineage>
        <taxon>Eukaryota</taxon>
        <taxon>Sar</taxon>
        <taxon>Stramenopiles</taxon>
        <taxon>Oomycota</taxon>
        <taxon>Peronosporomycetes</taxon>
        <taxon>Peronosporales</taxon>
        <taxon>Peronosporaceae</taxon>
        <taxon>Phytophthora</taxon>
    </lineage>
</organism>
<dbReference type="Proteomes" id="UP000440732">
    <property type="component" value="Unassembled WGS sequence"/>
</dbReference>
<dbReference type="Pfam" id="PF12776">
    <property type="entry name" value="Myb_DNA-bind_3"/>
    <property type="match status" value="1"/>
</dbReference>
<dbReference type="AlphaFoldDB" id="A0A6A3FCW8"/>
<feature type="domain" description="Myb/SANT-like" evidence="2">
    <location>
        <begin position="11"/>
        <end position="103"/>
    </location>
</feature>
<evidence type="ECO:0000313" key="6">
    <source>
        <dbReference type="EMBL" id="KAE9150093.1"/>
    </source>
</evidence>
<gene>
    <name evidence="7" type="ORF">PF002_g7115</name>
    <name evidence="8" type="ORF">PF004_g2846</name>
    <name evidence="6" type="ORF">PF006_g5490</name>
    <name evidence="3" type="ORF">PF009_g6604</name>
    <name evidence="5" type="ORF">PF010_g3058</name>
    <name evidence="4" type="ORF">PF011_g2765</name>
</gene>
<dbReference type="InterPro" id="IPR045026">
    <property type="entry name" value="LIMYB"/>
</dbReference>
<evidence type="ECO:0000313" key="8">
    <source>
        <dbReference type="EMBL" id="KAE9250648.1"/>
    </source>
</evidence>
<dbReference type="Proteomes" id="UP000460718">
    <property type="component" value="Unassembled WGS sequence"/>
</dbReference>
<evidence type="ECO:0000313" key="3">
    <source>
        <dbReference type="EMBL" id="KAE8943685.1"/>
    </source>
</evidence>
<comment type="caution">
    <text evidence="3">The sequence shown here is derived from an EMBL/GenBank/DDBJ whole genome shotgun (WGS) entry which is preliminary data.</text>
</comment>
<dbReference type="Proteomes" id="UP000488956">
    <property type="component" value="Unassembled WGS sequence"/>
</dbReference>
<protein>
    <recommendedName>
        <fullName evidence="2">Myb/SANT-like domain-containing protein</fullName>
    </recommendedName>
</protein>
<dbReference type="Proteomes" id="UP000429523">
    <property type="component" value="Unassembled WGS sequence"/>
</dbReference>
<dbReference type="EMBL" id="QXFX01000090">
    <property type="protein sequence ID" value="KAE9132816.1"/>
    <property type="molecule type" value="Genomic_DNA"/>
</dbReference>
<dbReference type="PANTHER" id="PTHR47584">
    <property type="match status" value="1"/>
</dbReference>
<reference evidence="9 10" key="1">
    <citation type="submission" date="2018-08" db="EMBL/GenBank/DDBJ databases">
        <title>Genomic investigation of the strawberry pathogen Phytophthora fragariae indicates pathogenicity is determined by transcriptional variation in three key races.</title>
        <authorList>
            <person name="Adams T.M."/>
            <person name="Armitage A.D."/>
            <person name="Sobczyk M.K."/>
            <person name="Bates H.J."/>
            <person name="Dunwell J.M."/>
            <person name="Nellist C.F."/>
            <person name="Harrison R.J."/>
        </authorList>
    </citation>
    <scope>NUCLEOTIDE SEQUENCE [LARGE SCALE GENOMIC DNA]</scope>
    <source>
        <strain evidence="7 10">BC-1</strain>
        <strain evidence="8 13">BC-23</strain>
        <strain evidence="6 11">NOV-5</strain>
        <strain evidence="3 9">NOV-9</strain>
        <strain evidence="5 14">ONT-3</strain>
        <strain evidence="4 12">SCRP245</strain>
    </source>
</reference>
<evidence type="ECO:0000313" key="14">
    <source>
        <dbReference type="Proteomes" id="UP000488956"/>
    </source>
</evidence>
<evidence type="ECO:0000313" key="7">
    <source>
        <dbReference type="EMBL" id="KAE9245705.1"/>
    </source>
</evidence>
<dbReference type="EMBL" id="QXFW01000085">
    <property type="protein sequence ID" value="KAE9025993.1"/>
    <property type="molecule type" value="Genomic_DNA"/>
</dbReference>
<accession>A0A6A3FCW8</accession>
<dbReference type="EMBL" id="QXGF01000239">
    <property type="protein sequence ID" value="KAE8943685.1"/>
    <property type="molecule type" value="Genomic_DNA"/>
</dbReference>
<dbReference type="Proteomes" id="UP000440367">
    <property type="component" value="Unassembled WGS sequence"/>
</dbReference>
<name>A0A6A3FCW8_9STRA</name>
<dbReference type="InterPro" id="IPR024752">
    <property type="entry name" value="Myb/SANT-like_dom"/>
</dbReference>
<dbReference type="EMBL" id="QXGA01000206">
    <property type="protein sequence ID" value="KAE9150093.1"/>
    <property type="molecule type" value="Genomic_DNA"/>
</dbReference>
<dbReference type="Proteomes" id="UP000476176">
    <property type="component" value="Unassembled WGS sequence"/>
</dbReference>
<evidence type="ECO:0000313" key="5">
    <source>
        <dbReference type="EMBL" id="KAE9132816.1"/>
    </source>
</evidence>
<sequence length="258" mass="28743">MEQQMKKQRATWKRADEKLLLKCYLAARNDASLKTDKGVKSKGWAKIVARLAKEGISADKDQSKTKYSRLMYEYDVFKRLCDLSGAGWNSQINAPTLTDENWESLAASQPRNSPLYKRFREEGFEHSELCALIAGNSGANAADATSVTDFLANETHVLLNGPAEDSESDERQDNTQPVGEDQETTGDAENAPPFASPTAAQRTARVKRYRDGLKKNASGASRSRERMEAFFTTAERYFQLKADLLAKQLASQDTSQVD</sequence>
<evidence type="ECO:0000313" key="13">
    <source>
        <dbReference type="Proteomes" id="UP000476176"/>
    </source>
</evidence>
<evidence type="ECO:0000256" key="1">
    <source>
        <dbReference type="SAM" id="MobiDB-lite"/>
    </source>
</evidence>
<evidence type="ECO:0000313" key="10">
    <source>
        <dbReference type="Proteomes" id="UP000440367"/>
    </source>
</evidence>
<proteinExistence type="predicted"/>
<evidence type="ECO:0000259" key="2">
    <source>
        <dbReference type="Pfam" id="PF12776"/>
    </source>
</evidence>
<evidence type="ECO:0000313" key="11">
    <source>
        <dbReference type="Proteomes" id="UP000440732"/>
    </source>
</evidence>
<evidence type="ECO:0000313" key="9">
    <source>
        <dbReference type="Proteomes" id="UP000429523"/>
    </source>
</evidence>
<evidence type="ECO:0000313" key="12">
    <source>
        <dbReference type="Proteomes" id="UP000460718"/>
    </source>
</evidence>
<feature type="region of interest" description="Disordered" evidence="1">
    <location>
        <begin position="160"/>
        <end position="225"/>
    </location>
</feature>
<evidence type="ECO:0000313" key="4">
    <source>
        <dbReference type="EMBL" id="KAE9025993.1"/>
    </source>
</evidence>